<evidence type="ECO:0000256" key="5">
    <source>
        <dbReference type="ARBA" id="ARBA00023163"/>
    </source>
</evidence>
<feature type="compositionally biased region" description="Polar residues" evidence="7">
    <location>
        <begin position="625"/>
        <end position="661"/>
    </location>
</feature>
<evidence type="ECO:0000313" key="9">
    <source>
        <dbReference type="EMBL" id="KAG1312473.1"/>
    </source>
</evidence>
<evidence type="ECO:0000313" key="10">
    <source>
        <dbReference type="Proteomes" id="UP000716291"/>
    </source>
</evidence>
<comment type="caution">
    <text evidence="9">The sequence shown here is derived from an EMBL/GenBank/DDBJ whole genome shotgun (WGS) entry which is preliminary data.</text>
</comment>
<feature type="region of interest" description="Disordered" evidence="7">
    <location>
        <begin position="44"/>
        <end position="76"/>
    </location>
</feature>
<dbReference type="Pfam" id="PF04082">
    <property type="entry name" value="Fungal_trans"/>
    <property type="match status" value="1"/>
</dbReference>
<dbReference type="GO" id="GO:0006351">
    <property type="term" value="P:DNA-templated transcription"/>
    <property type="evidence" value="ECO:0007669"/>
    <property type="project" value="InterPro"/>
</dbReference>
<evidence type="ECO:0000256" key="2">
    <source>
        <dbReference type="ARBA" id="ARBA00022833"/>
    </source>
</evidence>
<dbReference type="SMART" id="SM00906">
    <property type="entry name" value="Fungal_trans"/>
    <property type="match status" value="1"/>
</dbReference>
<keyword evidence="4" id="KW-0238">DNA-binding</keyword>
<dbReference type="PANTHER" id="PTHR31313">
    <property type="entry name" value="TY1 ENHANCER ACTIVATOR"/>
    <property type="match status" value="1"/>
</dbReference>
<accession>A0A9P7BUV5</accession>
<sequence>MTRKRIGTCKQNVLTLSDSSAKKRGPPKGYVDVLESRLRKMESMLDELSHKQPSTASDMGAESLGAESSGAEREKLTEKTEEILDLPLELTSVSSEGKVCYLCEMNYVPFVTQRVDLKDVLLSRFGKKFKRLGDSLFEYEAKSKETSNQGMLQQLGILGPTDTIKGLNDWIYKVSGMDKATSDALMKVYFAYIHPVLPVLNKSLFLKQYRGQIKEYPSAPLLNSIYGAAVRYIDTCRRFGDTLPDCDHIEVKAGWSEKLFENIITYLKVQNTPRISTVQALAIANTHRASLDSKITSGWLLNCVTVRMAQHIGLHRSSDQWEIPESEKETRKRLWWSIYIIDRWSAASTGKPQTILDEDCDEGYPKETANWDEIMDTTKAEVHFASLDKNKMKHFKGEIIPYYQTFVQIAKLSEILGKILQGLYTPLAKKHSEQHGSDAVVAYLDKALSEWRSALPPSLQFSADTKKRLKKKEKDSMLSLPDVLHLCYFTLLILLHRPFIEKGQGNSTSSINICTSAAIQCVDLAEKMHYRDFLLVSWNFVIYPVFTAALIHIYNATQSDNQTAVEAKGHLKRAIAVIRQLGKLSVGANQLHTLLLDLTKFQKIDVDEDDKKKRKRRDTRHLTDTARQLVSNESNPHTMSHTSLLSDNETRSQSAQTTSSGDDCIRSMYTPPFHPPPNPMLSDLYSPFGSTADNPLSVTDHSDAMMQYIQQQQAAHYISLNSVDSLLLGVPQSDLDNLQYNLMMPTETTFRNRPDNPFWSVPSSIEADEWAAYLAPGQQEPSEDHSMGFM</sequence>
<gene>
    <name evidence="9" type="ORF">G6F64_002997</name>
</gene>
<keyword evidence="5" id="KW-0804">Transcription</keyword>
<evidence type="ECO:0000256" key="4">
    <source>
        <dbReference type="ARBA" id="ARBA00023125"/>
    </source>
</evidence>
<keyword evidence="6" id="KW-0539">Nucleus</keyword>
<dbReference type="Proteomes" id="UP000716291">
    <property type="component" value="Unassembled WGS sequence"/>
</dbReference>
<feature type="region of interest" description="Disordered" evidence="7">
    <location>
        <begin position="608"/>
        <end position="677"/>
    </location>
</feature>
<evidence type="ECO:0000259" key="8">
    <source>
        <dbReference type="SMART" id="SM00906"/>
    </source>
</evidence>
<protein>
    <recommendedName>
        <fullName evidence="8">Xylanolytic transcriptional activator regulatory domain-containing protein</fullName>
    </recommendedName>
</protein>
<dbReference type="GO" id="GO:0003677">
    <property type="term" value="F:DNA binding"/>
    <property type="evidence" value="ECO:0007669"/>
    <property type="project" value="UniProtKB-KW"/>
</dbReference>
<organism evidence="9 10">
    <name type="scientific">Rhizopus oryzae</name>
    <name type="common">Mucormycosis agent</name>
    <name type="synonym">Rhizopus arrhizus var. delemar</name>
    <dbReference type="NCBI Taxonomy" id="64495"/>
    <lineage>
        <taxon>Eukaryota</taxon>
        <taxon>Fungi</taxon>
        <taxon>Fungi incertae sedis</taxon>
        <taxon>Mucoromycota</taxon>
        <taxon>Mucoromycotina</taxon>
        <taxon>Mucoromycetes</taxon>
        <taxon>Mucorales</taxon>
        <taxon>Mucorineae</taxon>
        <taxon>Rhizopodaceae</taxon>
        <taxon>Rhizopus</taxon>
    </lineage>
</organism>
<dbReference type="EMBL" id="JAANQT010000276">
    <property type="protein sequence ID" value="KAG1312473.1"/>
    <property type="molecule type" value="Genomic_DNA"/>
</dbReference>
<name>A0A9P7BUV5_RHIOR</name>
<feature type="domain" description="Xylanolytic transcriptional activator regulatory" evidence="8">
    <location>
        <begin position="298"/>
        <end position="371"/>
    </location>
</feature>
<keyword evidence="3" id="KW-0805">Transcription regulation</keyword>
<dbReference type="InterPro" id="IPR051615">
    <property type="entry name" value="Transcr_Regulatory_Elem"/>
</dbReference>
<dbReference type="GO" id="GO:0008270">
    <property type="term" value="F:zinc ion binding"/>
    <property type="evidence" value="ECO:0007669"/>
    <property type="project" value="InterPro"/>
</dbReference>
<evidence type="ECO:0000256" key="6">
    <source>
        <dbReference type="ARBA" id="ARBA00023242"/>
    </source>
</evidence>
<keyword evidence="2" id="KW-0862">Zinc</keyword>
<dbReference type="InterPro" id="IPR007219">
    <property type="entry name" value="XnlR_reg_dom"/>
</dbReference>
<keyword evidence="10" id="KW-1185">Reference proteome</keyword>
<dbReference type="CDD" id="cd12148">
    <property type="entry name" value="fungal_TF_MHR"/>
    <property type="match status" value="1"/>
</dbReference>
<dbReference type="AlphaFoldDB" id="A0A9P7BUV5"/>
<dbReference type="PANTHER" id="PTHR31313:SF81">
    <property type="entry name" value="TY1 ENHANCER ACTIVATOR"/>
    <property type="match status" value="1"/>
</dbReference>
<evidence type="ECO:0000256" key="1">
    <source>
        <dbReference type="ARBA" id="ARBA00022723"/>
    </source>
</evidence>
<reference evidence="9" key="1">
    <citation type="journal article" date="2020" name="Microb. Genom.">
        <title>Genetic diversity of clinical and environmental Mucorales isolates obtained from an investigation of mucormycosis cases among solid organ transplant recipients.</title>
        <authorList>
            <person name="Nguyen M.H."/>
            <person name="Kaul D."/>
            <person name="Muto C."/>
            <person name="Cheng S.J."/>
            <person name="Richter R.A."/>
            <person name="Bruno V.M."/>
            <person name="Liu G."/>
            <person name="Beyhan S."/>
            <person name="Sundermann A.J."/>
            <person name="Mounaud S."/>
            <person name="Pasculle A.W."/>
            <person name="Nierman W.C."/>
            <person name="Driscoll E."/>
            <person name="Cumbie R."/>
            <person name="Clancy C.J."/>
            <person name="Dupont C.L."/>
        </authorList>
    </citation>
    <scope>NUCLEOTIDE SEQUENCE</scope>
    <source>
        <strain evidence="9">GL11</strain>
    </source>
</reference>
<proteinExistence type="predicted"/>
<keyword evidence="1" id="KW-0479">Metal-binding</keyword>
<evidence type="ECO:0000256" key="3">
    <source>
        <dbReference type="ARBA" id="ARBA00023015"/>
    </source>
</evidence>
<evidence type="ECO:0000256" key="7">
    <source>
        <dbReference type="SAM" id="MobiDB-lite"/>
    </source>
</evidence>